<dbReference type="CDD" id="cd03784">
    <property type="entry name" value="GT1_Gtf-like"/>
    <property type="match status" value="1"/>
</dbReference>
<comment type="similarity">
    <text evidence="1 4">Belongs to the UDP-glycosyltransferase family.</text>
</comment>
<evidence type="ECO:0000256" key="4">
    <source>
        <dbReference type="RuleBase" id="RU003718"/>
    </source>
</evidence>
<accession>A0A0D6QSW3</accession>
<reference evidence="6" key="1">
    <citation type="submission" date="2015-03" db="EMBL/GenBank/DDBJ databases">
        <title>A transcriptome of Araucaria cunninghamii, an australian fine timber species.</title>
        <authorList>
            <person name="Jing Yi C.J.Y."/>
            <person name="Yin San L.Y.S."/>
            <person name="Abdul Karim S.S."/>
            <person name="Wan Azmi N.N."/>
            <person name="Hercus R.R."/>
            <person name="Croft L.L."/>
        </authorList>
    </citation>
    <scope>NUCLEOTIDE SEQUENCE</scope>
    <source>
        <strain evidence="6">MI0301</strain>
        <tissue evidence="6">Leaf</tissue>
    </source>
</reference>
<dbReference type="InterPro" id="IPR002213">
    <property type="entry name" value="UDP_glucos_trans"/>
</dbReference>
<dbReference type="Gene3D" id="3.40.50.2000">
    <property type="entry name" value="Glycogen Phosphorylase B"/>
    <property type="match status" value="2"/>
</dbReference>
<dbReference type="FunFam" id="3.40.50.2000:FF:000078">
    <property type="entry name" value="Glycosyltransferase"/>
    <property type="match status" value="1"/>
</dbReference>
<evidence type="ECO:0000256" key="3">
    <source>
        <dbReference type="ARBA" id="ARBA00022679"/>
    </source>
</evidence>
<dbReference type="PANTHER" id="PTHR11926">
    <property type="entry name" value="GLUCOSYL/GLUCURONOSYL TRANSFERASES"/>
    <property type="match status" value="1"/>
</dbReference>
<dbReference type="PROSITE" id="PS00375">
    <property type="entry name" value="UDPGT"/>
    <property type="match status" value="1"/>
</dbReference>
<protein>
    <recommendedName>
        <fullName evidence="5">Glycosyltransferase</fullName>
        <ecNumber evidence="5">2.4.1.-</ecNumber>
    </recommendedName>
</protein>
<dbReference type="EMBL" id="GCKF01046253">
    <property type="protein sequence ID" value="JAG93589.1"/>
    <property type="molecule type" value="Transcribed_RNA"/>
</dbReference>
<proteinExistence type="inferred from homology"/>
<evidence type="ECO:0000256" key="1">
    <source>
        <dbReference type="ARBA" id="ARBA00009995"/>
    </source>
</evidence>
<dbReference type="EC" id="2.4.1.-" evidence="5"/>
<organism evidence="6">
    <name type="scientific">Araucaria cunninghamii</name>
    <name type="common">Hoop pine</name>
    <name type="synonym">Moreton Bay pine</name>
    <dbReference type="NCBI Taxonomy" id="56994"/>
    <lineage>
        <taxon>Eukaryota</taxon>
        <taxon>Viridiplantae</taxon>
        <taxon>Streptophyta</taxon>
        <taxon>Embryophyta</taxon>
        <taxon>Tracheophyta</taxon>
        <taxon>Spermatophyta</taxon>
        <taxon>Pinopsida</taxon>
        <taxon>Pinidae</taxon>
        <taxon>Conifers II</taxon>
        <taxon>Araucariales</taxon>
        <taxon>Araucariaceae</taxon>
        <taxon>Araucaria</taxon>
    </lineage>
</organism>
<evidence type="ECO:0000256" key="2">
    <source>
        <dbReference type="ARBA" id="ARBA00022676"/>
    </source>
</evidence>
<dbReference type="InterPro" id="IPR035595">
    <property type="entry name" value="UDP_glycos_trans_CS"/>
</dbReference>
<dbReference type="GO" id="GO:0080044">
    <property type="term" value="F:quercetin 7-O-glucosyltransferase activity"/>
    <property type="evidence" value="ECO:0007669"/>
    <property type="project" value="TreeGrafter"/>
</dbReference>
<keyword evidence="3 4" id="KW-0808">Transferase</keyword>
<dbReference type="PANTHER" id="PTHR11926:SF1494">
    <property type="entry name" value="FLAVONOL 3-O-GLUCOSYLTRANSFERASE UGT76E12-RELATED"/>
    <property type="match status" value="1"/>
</dbReference>
<dbReference type="SUPFAM" id="SSF53756">
    <property type="entry name" value="UDP-Glycosyltransferase/glycogen phosphorylase"/>
    <property type="match status" value="1"/>
</dbReference>
<evidence type="ECO:0000256" key="5">
    <source>
        <dbReference type="RuleBase" id="RU362057"/>
    </source>
</evidence>
<keyword evidence="2 4" id="KW-0328">Glycosyltransferase</keyword>
<dbReference type="AlphaFoldDB" id="A0A0D6QSW3"/>
<evidence type="ECO:0000313" key="6">
    <source>
        <dbReference type="EMBL" id="JAG93589.1"/>
    </source>
</evidence>
<dbReference type="GO" id="GO:0080043">
    <property type="term" value="F:quercetin 3-O-glucosyltransferase activity"/>
    <property type="evidence" value="ECO:0007669"/>
    <property type="project" value="TreeGrafter"/>
</dbReference>
<dbReference type="Pfam" id="PF00201">
    <property type="entry name" value="UDPGT"/>
    <property type="match status" value="1"/>
</dbReference>
<name>A0A0D6QSW3_ARACU</name>
<sequence length="503" mass="56209">MQGARVNKSDEMECNGQPLHALVIPYPTQGHVTPMMQFAKKLASNGLIVTFLTTHHRHAQITKAHSSTEDSILLESRNRGLDIRSALISDGLPLDFDRSAKFYDFMQSVDNMGEALEELISDLNKKEPPISCVIADAFLFWSLDVTRRFGIPWISFWTQPVAVYSIYYHFHLLKSHGHYPPSGPGQCEDWIDYIPGVPKIQPKDLPSFLQPQDVGSDYVLDMILKSLLSARRADWVLCNSFYELEPHSVNAMNTKPPFLTIGPVLPSAYLDGQNPKDIAVGTSFWTEFERSQEWLDTKPKESVIYVSFGSLVHVPQIQIEEIAMGLKESGQPFLWVLRPDLVASEVSDFLPHGFMEETAGQGLVVPWSPQLQVLSHTSVGGFLTHCGWNSVAEAIALGVPMLGFPLWTDQYTNCKLLADEWKIGLRLKRGAHGDERVVSREEISRAVSELVAGEGGKEMKNRVRALRETAKMAVSKGGSSYKNMEAFIEGLKLSFSFHEKSSA</sequence>